<dbReference type="InterPro" id="IPR001952">
    <property type="entry name" value="Alkaline_phosphatase"/>
</dbReference>
<evidence type="ECO:0000313" key="4">
    <source>
        <dbReference type="EMBL" id="GBM06263.1"/>
    </source>
</evidence>
<keyword evidence="3" id="KW-0862">Zinc</keyword>
<dbReference type="InterPro" id="IPR017850">
    <property type="entry name" value="Alkaline_phosphatase_core_sf"/>
</dbReference>
<dbReference type="Pfam" id="PF00245">
    <property type="entry name" value="Alk_phosphatase"/>
    <property type="match status" value="1"/>
</dbReference>
<dbReference type="Gene3D" id="3.40.720.10">
    <property type="entry name" value="Alkaline Phosphatase, subunit A"/>
    <property type="match status" value="1"/>
</dbReference>
<dbReference type="PANTHER" id="PTHR11596:SF5">
    <property type="entry name" value="ALKALINE PHOSPHATASE"/>
    <property type="match status" value="1"/>
</dbReference>
<organism evidence="4 5">
    <name type="scientific">Araneus ventricosus</name>
    <name type="common">Orbweaver spider</name>
    <name type="synonym">Epeira ventricosa</name>
    <dbReference type="NCBI Taxonomy" id="182803"/>
    <lineage>
        <taxon>Eukaryota</taxon>
        <taxon>Metazoa</taxon>
        <taxon>Ecdysozoa</taxon>
        <taxon>Arthropoda</taxon>
        <taxon>Chelicerata</taxon>
        <taxon>Arachnida</taxon>
        <taxon>Araneae</taxon>
        <taxon>Araneomorphae</taxon>
        <taxon>Entelegynae</taxon>
        <taxon>Araneoidea</taxon>
        <taxon>Araneidae</taxon>
        <taxon>Araneus</taxon>
    </lineage>
</organism>
<evidence type="ECO:0000313" key="5">
    <source>
        <dbReference type="Proteomes" id="UP000499080"/>
    </source>
</evidence>
<evidence type="ECO:0000256" key="2">
    <source>
        <dbReference type="ARBA" id="ARBA00022553"/>
    </source>
</evidence>
<dbReference type="PANTHER" id="PTHR11596">
    <property type="entry name" value="ALKALINE PHOSPHATASE"/>
    <property type="match status" value="1"/>
</dbReference>
<dbReference type="GO" id="GO:0004035">
    <property type="term" value="F:alkaline phosphatase activity"/>
    <property type="evidence" value="ECO:0007669"/>
    <property type="project" value="UniProtKB-EC"/>
</dbReference>
<dbReference type="EC" id="3.1.3.1" evidence="1"/>
<keyword evidence="2" id="KW-0597">Phosphoprotein</keyword>
<keyword evidence="5" id="KW-1185">Reference proteome</keyword>
<dbReference type="AlphaFoldDB" id="A0A4Y2CPI3"/>
<accession>A0A4Y2CPI3</accession>
<dbReference type="Proteomes" id="UP000499080">
    <property type="component" value="Unassembled WGS sequence"/>
</dbReference>
<comment type="cofactor">
    <cofactor evidence="3">
        <name>Zn(2+)</name>
        <dbReference type="ChEBI" id="CHEBI:29105"/>
    </cofactor>
    <text evidence="3">Binds 2 Zn(2+) ions.</text>
</comment>
<dbReference type="OrthoDB" id="6409800at2759"/>
<dbReference type="EMBL" id="BGPR01240003">
    <property type="protein sequence ID" value="GBM06263.1"/>
    <property type="molecule type" value="Genomic_DNA"/>
</dbReference>
<evidence type="ECO:0000256" key="3">
    <source>
        <dbReference type="PIRSR" id="PIRSR601952-2"/>
    </source>
</evidence>
<comment type="caution">
    <text evidence="4">The sequence shown here is derived from an EMBL/GenBank/DDBJ whole genome shotgun (WGS) entry which is preliminary data.</text>
</comment>
<proteinExistence type="predicted"/>
<feature type="non-terminal residue" evidence="4">
    <location>
        <position position="151"/>
    </location>
</feature>
<keyword evidence="3" id="KW-0479">Metal-binding</keyword>
<sequence>MILGRPPSFALRAVSDLPVTIELRYRNLTELLTPTGGQREYTDMSCCRIKSKNFFQDVLVPLSDETHGGEDVPIYATGPMAHLFRGVVEQSYVAHVMAYAACIGRNKQHCQRIGERLPLTAAEENSASRVQHSLSQLFIIMFQLAVVIVFS</sequence>
<protein>
    <recommendedName>
        <fullName evidence="1">alkaline phosphatase</fullName>
        <ecNumber evidence="1">3.1.3.1</ecNumber>
    </recommendedName>
</protein>
<feature type="binding site" evidence="3">
    <location>
        <position position="67"/>
    </location>
    <ligand>
        <name>Zn(2+)</name>
        <dbReference type="ChEBI" id="CHEBI:29105"/>
        <label>2</label>
    </ligand>
</feature>
<evidence type="ECO:0000256" key="1">
    <source>
        <dbReference type="ARBA" id="ARBA00012647"/>
    </source>
</evidence>
<dbReference type="GO" id="GO:0046872">
    <property type="term" value="F:metal ion binding"/>
    <property type="evidence" value="ECO:0007669"/>
    <property type="project" value="UniProtKB-KW"/>
</dbReference>
<gene>
    <name evidence="4" type="primary">ALPL_6</name>
    <name evidence="4" type="ORF">AVEN_8960_1</name>
</gene>
<dbReference type="SUPFAM" id="SSF53649">
    <property type="entry name" value="Alkaline phosphatase-like"/>
    <property type="match status" value="1"/>
</dbReference>
<name>A0A4Y2CPI3_ARAVE</name>
<reference evidence="4 5" key="1">
    <citation type="journal article" date="2019" name="Sci. Rep.">
        <title>Orb-weaving spider Araneus ventricosus genome elucidates the spidroin gene catalogue.</title>
        <authorList>
            <person name="Kono N."/>
            <person name="Nakamura H."/>
            <person name="Ohtoshi R."/>
            <person name="Moran D.A.P."/>
            <person name="Shinohara A."/>
            <person name="Yoshida Y."/>
            <person name="Fujiwara M."/>
            <person name="Mori M."/>
            <person name="Tomita M."/>
            <person name="Arakawa K."/>
        </authorList>
    </citation>
    <scope>NUCLEOTIDE SEQUENCE [LARGE SCALE GENOMIC DNA]</scope>
</reference>